<protein>
    <submittedName>
        <fullName evidence="2">Uncharacterized protein</fullName>
    </submittedName>
</protein>
<organism evidence="2">
    <name type="scientific">Rheinheimera sp. BAL341</name>
    <dbReference type="NCBI Taxonomy" id="1708203"/>
    <lineage>
        <taxon>Bacteria</taxon>
        <taxon>Pseudomonadati</taxon>
        <taxon>Pseudomonadota</taxon>
        <taxon>Gammaproteobacteria</taxon>
        <taxon>Chromatiales</taxon>
        <taxon>Chromatiaceae</taxon>
        <taxon>Rheinheimera</taxon>
    </lineage>
</organism>
<accession>A0A486XJD9</accession>
<feature type="transmembrane region" description="Helical" evidence="1">
    <location>
        <begin position="6"/>
        <end position="29"/>
    </location>
</feature>
<reference evidence="2" key="1">
    <citation type="submission" date="2019-04" db="EMBL/GenBank/DDBJ databases">
        <authorList>
            <person name="Brambilla D."/>
        </authorList>
    </citation>
    <scope>NUCLEOTIDE SEQUENCE</scope>
    <source>
        <strain evidence="2">BAL1</strain>
    </source>
</reference>
<name>A0A486XJD9_9GAMM</name>
<sequence>MKPQAGVVLIMVLVFLLVISLLISAMLIVSQLSHKTAYAGQQQLQLAQAALAEHNSNIAAASDTAAEPMAVCPASYAAWSEASLQCQLLELQTQTFSDDRHFYAGYHSLVLKQTLAMEPD</sequence>
<dbReference type="AlphaFoldDB" id="A0A486XJD9"/>
<keyword evidence="1" id="KW-0812">Transmembrane</keyword>
<proteinExistence type="predicted"/>
<dbReference type="EMBL" id="CAAJGR010000072">
    <property type="protein sequence ID" value="VHO02583.1"/>
    <property type="molecule type" value="Genomic_DNA"/>
</dbReference>
<keyword evidence="1" id="KW-0472">Membrane</keyword>
<keyword evidence="1" id="KW-1133">Transmembrane helix</keyword>
<evidence type="ECO:0000313" key="2">
    <source>
        <dbReference type="EMBL" id="VHO02583.1"/>
    </source>
</evidence>
<evidence type="ECO:0000256" key="1">
    <source>
        <dbReference type="SAM" id="Phobius"/>
    </source>
</evidence>
<gene>
    <name evidence="2" type="ORF">BAL341_925</name>
</gene>